<evidence type="ECO:0000256" key="10">
    <source>
        <dbReference type="ARBA" id="ARBA00047899"/>
    </source>
</evidence>
<evidence type="ECO:0000256" key="9">
    <source>
        <dbReference type="ARBA" id="ARBA00022840"/>
    </source>
</evidence>
<evidence type="ECO:0000313" key="16">
    <source>
        <dbReference type="Proteomes" id="UP000703269"/>
    </source>
</evidence>
<organism evidence="15 16">
    <name type="scientific">Phanerochaete sordida</name>
    <dbReference type="NCBI Taxonomy" id="48140"/>
    <lineage>
        <taxon>Eukaryota</taxon>
        <taxon>Fungi</taxon>
        <taxon>Dikarya</taxon>
        <taxon>Basidiomycota</taxon>
        <taxon>Agaricomycotina</taxon>
        <taxon>Agaricomycetes</taxon>
        <taxon>Polyporales</taxon>
        <taxon>Phanerochaetaceae</taxon>
        <taxon>Phanerochaete</taxon>
    </lineage>
</organism>
<dbReference type="FunFam" id="1.10.510.10:FF:000394">
    <property type="entry name" value="Serine/threonine-protein kinase HSL1"/>
    <property type="match status" value="1"/>
</dbReference>
<dbReference type="PROSITE" id="PS00107">
    <property type="entry name" value="PROTEIN_KINASE_ATP"/>
    <property type="match status" value="1"/>
</dbReference>
<dbReference type="InterPro" id="IPR008271">
    <property type="entry name" value="Ser/Thr_kinase_AS"/>
</dbReference>
<feature type="domain" description="Protein kinase" evidence="14">
    <location>
        <begin position="23"/>
        <end position="286"/>
    </location>
</feature>
<dbReference type="PROSITE" id="PS00108">
    <property type="entry name" value="PROTEIN_KINASE_ST"/>
    <property type="match status" value="1"/>
</dbReference>
<dbReference type="GO" id="GO:0035556">
    <property type="term" value="P:intracellular signal transduction"/>
    <property type="evidence" value="ECO:0007669"/>
    <property type="project" value="TreeGrafter"/>
</dbReference>
<keyword evidence="9 12" id="KW-0067">ATP-binding</keyword>
<evidence type="ECO:0000256" key="11">
    <source>
        <dbReference type="ARBA" id="ARBA00048679"/>
    </source>
</evidence>
<evidence type="ECO:0000259" key="14">
    <source>
        <dbReference type="PROSITE" id="PS50011"/>
    </source>
</evidence>
<dbReference type="GO" id="GO:0005940">
    <property type="term" value="C:septin ring"/>
    <property type="evidence" value="ECO:0007669"/>
    <property type="project" value="UniProtKB-ARBA"/>
</dbReference>
<keyword evidence="7 12" id="KW-0547">Nucleotide-binding</keyword>
<evidence type="ECO:0000256" key="2">
    <source>
        <dbReference type="ARBA" id="ARBA00010791"/>
    </source>
</evidence>
<keyword evidence="8" id="KW-0418">Kinase</keyword>
<proteinExistence type="inferred from homology"/>
<dbReference type="GO" id="GO:0005524">
    <property type="term" value="F:ATP binding"/>
    <property type="evidence" value="ECO:0007669"/>
    <property type="project" value="UniProtKB-UniRule"/>
</dbReference>
<protein>
    <recommendedName>
        <fullName evidence="3">non-specific serine/threonine protein kinase</fullName>
        <ecNumber evidence="3">2.7.11.1</ecNumber>
    </recommendedName>
</protein>
<keyword evidence="4" id="KW-0723">Serine/threonine-protein kinase</keyword>
<evidence type="ECO:0000256" key="5">
    <source>
        <dbReference type="ARBA" id="ARBA00022553"/>
    </source>
</evidence>
<dbReference type="Gene3D" id="1.10.510.10">
    <property type="entry name" value="Transferase(Phosphotransferase) domain 1"/>
    <property type="match status" value="1"/>
</dbReference>
<feature type="region of interest" description="Disordered" evidence="13">
    <location>
        <begin position="522"/>
        <end position="614"/>
    </location>
</feature>
<dbReference type="Pfam" id="PF00069">
    <property type="entry name" value="Pkinase"/>
    <property type="match status" value="1"/>
</dbReference>
<feature type="binding site" evidence="12">
    <location>
        <position position="52"/>
    </location>
    <ligand>
        <name>ATP</name>
        <dbReference type="ChEBI" id="CHEBI:30616"/>
    </ligand>
</feature>
<keyword evidence="16" id="KW-1185">Reference proteome</keyword>
<evidence type="ECO:0000256" key="6">
    <source>
        <dbReference type="ARBA" id="ARBA00022679"/>
    </source>
</evidence>
<dbReference type="CDD" id="cd14081">
    <property type="entry name" value="STKc_BRSK1_2"/>
    <property type="match status" value="1"/>
</dbReference>
<keyword evidence="5" id="KW-0597">Phosphoprotein</keyword>
<dbReference type="EC" id="2.7.11.1" evidence="3"/>
<dbReference type="SMART" id="SM00220">
    <property type="entry name" value="S_TKc"/>
    <property type="match status" value="1"/>
</dbReference>
<dbReference type="AlphaFoldDB" id="A0A9P3LD78"/>
<feature type="region of interest" description="Disordered" evidence="13">
    <location>
        <begin position="375"/>
        <end position="415"/>
    </location>
</feature>
<sequence>MSDSIRVSRRVRKENDPKMIGLWKIGRTIGKGSSGRVRVARHSKTGQYAAVKIVSKSVLNSRLSLKHMDEEARRIMHGIEREIVIMKLIEHPNIMRLYDVWETSTELYLILEYVEGGELFDYLCDKGRLSTSEALGHFQQIITAVNYCHRFNIAHRDLKPENLLLDRAGNIKVADFGMAAWQGKSDLLQTACGSPHYAAPEVIMGTAYNGACSDVWSCGVILYALLAGGLPFDDEDLGTLLEKVKVGKYTMPTELDSRAKDLIKRMLEKDVTKRITIEEILQHPFYTSQPPKVMPYEAPSLDDIARPLPSDAEVDADILANLRTLWPGVPDEQLKGNLTNDKQTWEKGVYHLLARYRAKRLEDYDEDEEKLAEQRRVKRAKKKNQRVRIAEDIPPRTGPPTPSRARRPDPDLTPVNVRQLTTTGSELFTPEMTSSILVEPSEIGSPVTPTANGLEVRDEKIQNFFQQIVEHLNVMQTNGANKRNAGSAAPSPAATAPPPPTPLTVELGTPFHVRTGGGDYVASDTFADMARGGKGTRPLSIRRRADKENAHLAADWPERKSSMRSSSTGGSSRGEKRVAIVEPAGARGRASRLRKKESTRSSRSESSAASSDGGSFFVSTPKRSWFGGFLRLGPAAYQLLSTQDAQATRAECRRILEEMGVTATLVQAEGMGILKCRLEETRDPAGVMATVKPVKFRVEMRIPTTVQAVSGYTVALNVVMEKGAHSSFKLVYGRLRRDWELDVAPSGYMMECRAEDDDRFVEVVYAS</sequence>
<dbReference type="Proteomes" id="UP000703269">
    <property type="component" value="Unassembled WGS sequence"/>
</dbReference>
<evidence type="ECO:0000256" key="1">
    <source>
        <dbReference type="ARBA" id="ARBA00004266"/>
    </source>
</evidence>
<dbReference type="InterPro" id="IPR017441">
    <property type="entry name" value="Protein_kinase_ATP_BS"/>
</dbReference>
<dbReference type="OrthoDB" id="193931at2759"/>
<comment type="subcellular location">
    <subcellularLocation>
        <location evidence="1">Bud neck</location>
    </subcellularLocation>
</comment>
<comment type="catalytic activity">
    <reaction evidence="11">
        <text>L-seryl-[protein] + ATP = O-phospho-L-seryl-[protein] + ADP + H(+)</text>
        <dbReference type="Rhea" id="RHEA:17989"/>
        <dbReference type="Rhea" id="RHEA-COMP:9863"/>
        <dbReference type="Rhea" id="RHEA-COMP:11604"/>
        <dbReference type="ChEBI" id="CHEBI:15378"/>
        <dbReference type="ChEBI" id="CHEBI:29999"/>
        <dbReference type="ChEBI" id="CHEBI:30616"/>
        <dbReference type="ChEBI" id="CHEBI:83421"/>
        <dbReference type="ChEBI" id="CHEBI:456216"/>
        <dbReference type="EC" id="2.7.11.1"/>
    </reaction>
</comment>
<dbReference type="InterPro" id="IPR000719">
    <property type="entry name" value="Prot_kinase_dom"/>
</dbReference>
<dbReference type="EMBL" id="BPQB01000019">
    <property type="protein sequence ID" value="GJE90970.1"/>
    <property type="molecule type" value="Genomic_DNA"/>
</dbReference>
<dbReference type="InterPro" id="IPR011009">
    <property type="entry name" value="Kinase-like_dom_sf"/>
</dbReference>
<evidence type="ECO:0000256" key="7">
    <source>
        <dbReference type="ARBA" id="ARBA00022741"/>
    </source>
</evidence>
<feature type="compositionally biased region" description="Basic residues" evidence="13">
    <location>
        <begin position="376"/>
        <end position="386"/>
    </location>
</feature>
<gene>
    <name evidence="15" type="ORF">PsYK624_071170</name>
</gene>
<feature type="region of interest" description="Disordered" evidence="13">
    <location>
        <begin position="480"/>
        <end position="504"/>
    </location>
</feature>
<reference evidence="15 16" key="1">
    <citation type="submission" date="2021-08" db="EMBL/GenBank/DDBJ databases">
        <title>Draft Genome Sequence of Phanerochaete sordida strain YK-624.</title>
        <authorList>
            <person name="Mori T."/>
            <person name="Dohra H."/>
            <person name="Suzuki T."/>
            <person name="Kawagishi H."/>
            <person name="Hirai H."/>
        </authorList>
    </citation>
    <scope>NUCLEOTIDE SEQUENCE [LARGE SCALE GENOMIC DNA]</scope>
    <source>
        <strain evidence="15 16">YK-624</strain>
    </source>
</reference>
<comment type="caution">
    <text evidence="15">The sequence shown here is derived from an EMBL/GenBank/DDBJ whole genome shotgun (WGS) entry which is preliminary data.</text>
</comment>
<evidence type="ECO:0000256" key="12">
    <source>
        <dbReference type="PROSITE-ProRule" id="PRU10141"/>
    </source>
</evidence>
<dbReference type="PANTHER" id="PTHR24346">
    <property type="entry name" value="MAP/MICROTUBULE AFFINITY-REGULATING KINASE"/>
    <property type="match status" value="1"/>
</dbReference>
<dbReference type="SUPFAM" id="SSF56112">
    <property type="entry name" value="Protein kinase-like (PK-like)"/>
    <property type="match status" value="1"/>
</dbReference>
<dbReference type="PROSITE" id="PS50011">
    <property type="entry name" value="PROTEIN_KINASE_DOM"/>
    <property type="match status" value="1"/>
</dbReference>
<evidence type="ECO:0000256" key="8">
    <source>
        <dbReference type="ARBA" id="ARBA00022777"/>
    </source>
</evidence>
<evidence type="ECO:0000313" key="15">
    <source>
        <dbReference type="EMBL" id="GJE90970.1"/>
    </source>
</evidence>
<feature type="compositionally biased region" description="Basic and acidic residues" evidence="13">
    <location>
        <begin position="543"/>
        <end position="561"/>
    </location>
</feature>
<name>A0A9P3LD78_9APHY</name>
<dbReference type="GO" id="GO:0005935">
    <property type="term" value="C:cellular bud neck"/>
    <property type="evidence" value="ECO:0007669"/>
    <property type="project" value="UniProtKB-SubCell"/>
</dbReference>
<evidence type="ECO:0000256" key="3">
    <source>
        <dbReference type="ARBA" id="ARBA00012513"/>
    </source>
</evidence>
<evidence type="ECO:0000256" key="13">
    <source>
        <dbReference type="SAM" id="MobiDB-lite"/>
    </source>
</evidence>
<comment type="similarity">
    <text evidence="2">Belongs to the protein kinase superfamily. CAMK Ser/Thr protein kinase family. NIM1 subfamily.</text>
</comment>
<comment type="catalytic activity">
    <reaction evidence="10">
        <text>L-threonyl-[protein] + ATP = O-phospho-L-threonyl-[protein] + ADP + H(+)</text>
        <dbReference type="Rhea" id="RHEA:46608"/>
        <dbReference type="Rhea" id="RHEA-COMP:11060"/>
        <dbReference type="Rhea" id="RHEA-COMP:11605"/>
        <dbReference type="ChEBI" id="CHEBI:15378"/>
        <dbReference type="ChEBI" id="CHEBI:30013"/>
        <dbReference type="ChEBI" id="CHEBI:30616"/>
        <dbReference type="ChEBI" id="CHEBI:61977"/>
        <dbReference type="ChEBI" id="CHEBI:456216"/>
        <dbReference type="EC" id="2.7.11.1"/>
    </reaction>
</comment>
<keyword evidence="6" id="KW-0808">Transferase</keyword>
<dbReference type="GO" id="GO:0004674">
    <property type="term" value="F:protein serine/threonine kinase activity"/>
    <property type="evidence" value="ECO:0007669"/>
    <property type="project" value="UniProtKB-KW"/>
</dbReference>
<accession>A0A9P3LD78</accession>
<evidence type="ECO:0000256" key="4">
    <source>
        <dbReference type="ARBA" id="ARBA00022527"/>
    </source>
</evidence>
<dbReference type="PANTHER" id="PTHR24346:SF110">
    <property type="entry name" value="NON-SPECIFIC SERINE_THREONINE PROTEIN KINASE"/>
    <property type="match status" value="1"/>
</dbReference>